<dbReference type="AlphaFoldDB" id="A0A1N6ZHU0"/>
<dbReference type="InterPro" id="IPR025970">
    <property type="entry name" value="SusE"/>
</dbReference>
<dbReference type="Proteomes" id="UP000185924">
    <property type="component" value="Unassembled WGS sequence"/>
</dbReference>
<dbReference type="GO" id="GO:0019867">
    <property type="term" value="C:outer membrane"/>
    <property type="evidence" value="ECO:0007669"/>
    <property type="project" value="InterPro"/>
</dbReference>
<protein>
    <submittedName>
        <fullName evidence="2">SusE outer membrane protein</fullName>
    </submittedName>
</protein>
<dbReference type="CDD" id="cd12956">
    <property type="entry name" value="CBM_SusE-F_like"/>
    <property type="match status" value="1"/>
</dbReference>
<dbReference type="Gene3D" id="2.60.40.3620">
    <property type="match status" value="2"/>
</dbReference>
<proteinExistence type="predicted"/>
<sequence length="347" mass="37653">MKSTINKLFTLCLMSLVLFSCEKDEERLVLRPGAAPTLAATENSVELTAETKGEDAITMNWTAADYGYQAAVTYTLQFIAEGGDFEEAREIEATSGTTSRTLTVAELNTLATQLGLAPNNEGTIQARVRSSVAESVTPAYSNVVSFNVTPFLDIIEYVSLWVPGSHQGWNPGEAPKVSSVNDNGVYEGYVNFPEAQTNFKFTPEPNWDNDFGGTSSGNKGTLTEKGDNLVVNGTGYYLLKANTNQMTWEAIRTTWGVIGDATAGGWDSDQDLSYNATEQVWKGTLKLSVGEIKFRANDAWDINLGDDNADASLEYGAANIKIEEAGDYEVVLNLANPGNYTYSLTKL</sequence>
<feature type="domain" description="SusE outer membrane protein" evidence="1">
    <location>
        <begin position="23"/>
        <end position="129"/>
    </location>
</feature>
<keyword evidence="3" id="KW-1185">Reference proteome</keyword>
<accession>A0A1N6ZHU0</accession>
<organism evidence="2 3">
    <name type="scientific">Pontibacter lucknowensis</name>
    <dbReference type="NCBI Taxonomy" id="1077936"/>
    <lineage>
        <taxon>Bacteria</taxon>
        <taxon>Pseudomonadati</taxon>
        <taxon>Bacteroidota</taxon>
        <taxon>Cytophagia</taxon>
        <taxon>Cytophagales</taxon>
        <taxon>Hymenobacteraceae</taxon>
        <taxon>Pontibacter</taxon>
    </lineage>
</organism>
<reference evidence="3" key="1">
    <citation type="submission" date="2017-01" db="EMBL/GenBank/DDBJ databases">
        <authorList>
            <person name="Varghese N."/>
            <person name="Submissions S."/>
        </authorList>
    </citation>
    <scope>NUCLEOTIDE SEQUENCE [LARGE SCALE GENOMIC DNA]</scope>
    <source>
        <strain evidence="3">DM9</strain>
    </source>
</reference>
<name>A0A1N6ZHU0_9BACT</name>
<gene>
    <name evidence="2" type="ORF">SAMN05421545_2998</name>
</gene>
<evidence type="ECO:0000313" key="3">
    <source>
        <dbReference type="Proteomes" id="UP000185924"/>
    </source>
</evidence>
<dbReference type="CDD" id="cd12967">
    <property type="entry name" value="CBM_SusE-F_like_u1"/>
    <property type="match status" value="1"/>
</dbReference>
<evidence type="ECO:0000259" key="1">
    <source>
        <dbReference type="Pfam" id="PF14292"/>
    </source>
</evidence>
<dbReference type="EMBL" id="FTNM01000004">
    <property type="protein sequence ID" value="SIR26389.1"/>
    <property type="molecule type" value="Genomic_DNA"/>
</dbReference>
<dbReference type="STRING" id="1077936.SAMN05421545_2998"/>
<evidence type="ECO:0000313" key="2">
    <source>
        <dbReference type="EMBL" id="SIR26389.1"/>
    </source>
</evidence>
<dbReference type="PROSITE" id="PS51257">
    <property type="entry name" value="PROKAR_LIPOPROTEIN"/>
    <property type="match status" value="1"/>
</dbReference>
<dbReference type="Pfam" id="PF14292">
    <property type="entry name" value="SusE"/>
    <property type="match status" value="1"/>
</dbReference>
<dbReference type="GO" id="GO:2001070">
    <property type="term" value="F:starch binding"/>
    <property type="evidence" value="ECO:0007669"/>
    <property type="project" value="InterPro"/>
</dbReference>